<comment type="caution">
    <text evidence="2">The sequence shown here is derived from an EMBL/GenBank/DDBJ whole genome shotgun (WGS) entry which is preliminary data.</text>
</comment>
<dbReference type="Proteomes" id="UP000012046">
    <property type="component" value="Unassembled WGS sequence"/>
</dbReference>
<name>H3ZDF6_9ALTE</name>
<feature type="domain" description="Type 4 fimbrial biogenesis protein PilX N-terminal" evidence="1">
    <location>
        <begin position="13"/>
        <end position="61"/>
    </location>
</feature>
<dbReference type="InterPro" id="IPR025746">
    <property type="entry name" value="PilX_N_dom"/>
</dbReference>
<proteinExistence type="predicted"/>
<protein>
    <submittedName>
        <fullName evidence="2">Tfp pilus assembly protein PilX-like protein</fullName>
    </submittedName>
</protein>
<dbReference type="EMBL" id="AHTH01000017">
    <property type="protein sequence ID" value="EHR41330.1"/>
    <property type="molecule type" value="Genomic_DNA"/>
</dbReference>
<evidence type="ECO:0000259" key="1">
    <source>
        <dbReference type="Pfam" id="PF14341"/>
    </source>
</evidence>
<reference evidence="2 3" key="1">
    <citation type="journal article" date="2012" name="J. Bacteriol.">
        <title>Genome Sequence of Extracellular-Protease-Producing Alishewanella jeotgali Isolated from Traditional Korean Fermented Seafood.</title>
        <authorList>
            <person name="Jung J."/>
            <person name="Chun J."/>
            <person name="Park W."/>
        </authorList>
    </citation>
    <scope>NUCLEOTIDE SEQUENCE [LARGE SCALE GENOMIC DNA]</scope>
    <source>
        <strain evidence="2 3">KCTC 22429</strain>
    </source>
</reference>
<gene>
    <name evidence="2" type="ORF">AJE_06906</name>
</gene>
<keyword evidence="3" id="KW-1185">Reference proteome</keyword>
<evidence type="ECO:0000313" key="2">
    <source>
        <dbReference type="EMBL" id="EHR41330.1"/>
    </source>
</evidence>
<dbReference type="STRING" id="1129374.AJE_06906"/>
<dbReference type="PATRIC" id="fig|1129374.4.peg.1379"/>
<dbReference type="AlphaFoldDB" id="H3ZDF6"/>
<evidence type="ECO:0000313" key="3">
    <source>
        <dbReference type="Proteomes" id="UP000012046"/>
    </source>
</evidence>
<dbReference type="RefSeq" id="WP_008950254.1">
    <property type="nucleotide sequence ID" value="NZ_AHTH01000017.1"/>
</dbReference>
<accession>H3ZDF6</accession>
<organism evidence="2 3">
    <name type="scientific">Alishewanella jeotgali KCTC 22429</name>
    <dbReference type="NCBI Taxonomy" id="1129374"/>
    <lineage>
        <taxon>Bacteria</taxon>
        <taxon>Pseudomonadati</taxon>
        <taxon>Pseudomonadota</taxon>
        <taxon>Gammaproteobacteria</taxon>
        <taxon>Alteromonadales</taxon>
        <taxon>Alteromonadaceae</taxon>
        <taxon>Alishewanella</taxon>
    </lineage>
</organism>
<sequence length="388" mass="41197">MKLKEQNFKRSQSGMAMVISLVLLLALTLMVTGSMRGSLFQEKMTANQFNQSRALMAAEAGAAEVWNWLVLQEESGQMNWADATWQSSLQTNFNTAIAVAASKGRFTVEQIDWSNPSKVSITVLGEAIDASPEPYAVASTKVNVEFLRPITAGGSPASAFMAGLLSEGNITVNGGPSINGNIHSNKNVTVNGNFSLGSTGNAFSISASGTAKGKNVNLGQGSKIESAVAKIQIPSATDFINANKNSANVVQLNDCTNLPADLQGKTYFCNNNVVIENVISNGTIMTLNTIDIRGGVNMGNNKLSVALIAAGNITNRGSNESAAVFWTDGAFEQNGSARLKGAVVAKEELDINGKYSYTQVSDFEDNLDGVVGAKSPQKLRIARWIEQR</sequence>
<dbReference type="eggNOG" id="COG4726">
    <property type="taxonomic scope" value="Bacteria"/>
</dbReference>
<dbReference type="Pfam" id="PF14341">
    <property type="entry name" value="PilX_N"/>
    <property type="match status" value="1"/>
</dbReference>